<reference evidence="1" key="1">
    <citation type="journal article" date="2021" name="New Phytol.">
        <title>Evolutionary innovations through gain and loss of genes in the ectomycorrhizal Boletales.</title>
        <authorList>
            <person name="Wu G."/>
            <person name="Miyauchi S."/>
            <person name="Morin E."/>
            <person name="Kuo A."/>
            <person name="Drula E."/>
            <person name="Varga T."/>
            <person name="Kohler A."/>
            <person name="Feng B."/>
            <person name="Cao Y."/>
            <person name="Lipzen A."/>
            <person name="Daum C."/>
            <person name="Hundley H."/>
            <person name="Pangilinan J."/>
            <person name="Johnson J."/>
            <person name="Barry K."/>
            <person name="LaButti K."/>
            <person name="Ng V."/>
            <person name="Ahrendt S."/>
            <person name="Min B."/>
            <person name="Choi I.G."/>
            <person name="Park H."/>
            <person name="Plett J.M."/>
            <person name="Magnuson J."/>
            <person name="Spatafora J.W."/>
            <person name="Nagy L.G."/>
            <person name="Henrissat B."/>
            <person name="Grigoriev I.V."/>
            <person name="Yang Z.L."/>
            <person name="Xu J."/>
            <person name="Martin F.M."/>
        </authorList>
    </citation>
    <scope>NUCLEOTIDE SEQUENCE</scope>
    <source>
        <strain evidence="1">KUC20120723A-06</strain>
    </source>
</reference>
<evidence type="ECO:0000313" key="1">
    <source>
        <dbReference type="EMBL" id="KAH7928806.1"/>
    </source>
</evidence>
<dbReference type="Proteomes" id="UP000790709">
    <property type="component" value="Unassembled WGS sequence"/>
</dbReference>
<dbReference type="EMBL" id="MU266348">
    <property type="protein sequence ID" value="KAH7928806.1"/>
    <property type="molecule type" value="Genomic_DNA"/>
</dbReference>
<accession>A0ACB8BS87</accession>
<evidence type="ECO:0000313" key="2">
    <source>
        <dbReference type="Proteomes" id="UP000790709"/>
    </source>
</evidence>
<keyword evidence="2" id="KW-1185">Reference proteome</keyword>
<proteinExistence type="predicted"/>
<sequence length="130" mass="14370">MVSYARTLCALSLVATCSGGYTDRCNAPWVDGDWRFDIYGDYNCSAAHHHEWFRGEAFDWTNCFELSSKVPVVKSFTYYGHYAITIYKGERYHRAGGCVSLTAFVHGGGGQQATNAPERNSGTGLPIRLG</sequence>
<organism evidence="1 2">
    <name type="scientific">Leucogyrophana mollusca</name>
    <dbReference type="NCBI Taxonomy" id="85980"/>
    <lineage>
        <taxon>Eukaryota</taxon>
        <taxon>Fungi</taxon>
        <taxon>Dikarya</taxon>
        <taxon>Basidiomycota</taxon>
        <taxon>Agaricomycotina</taxon>
        <taxon>Agaricomycetes</taxon>
        <taxon>Agaricomycetidae</taxon>
        <taxon>Boletales</taxon>
        <taxon>Boletales incertae sedis</taxon>
        <taxon>Leucogyrophana</taxon>
    </lineage>
</organism>
<protein>
    <submittedName>
        <fullName evidence="1">Uncharacterized protein</fullName>
    </submittedName>
</protein>
<comment type="caution">
    <text evidence="1">The sequence shown here is derived from an EMBL/GenBank/DDBJ whole genome shotgun (WGS) entry which is preliminary data.</text>
</comment>
<name>A0ACB8BS87_9AGAM</name>
<gene>
    <name evidence="1" type="ORF">BV22DRAFT_1030181</name>
</gene>